<evidence type="ECO:0000313" key="10">
    <source>
        <dbReference type="Proteomes" id="UP000095712"/>
    </source>
</evidence>
<dbReference type="Proteomes" id="UP000477156">
    <property type="component" value="Unassembled WGS sequence"/>
</dbReference>
<dbReference type="AlphaFoldDB" id="A0A174CFL9"/>
<dbReference type="EMBL" id="CABHOF010000039">
    <property type="protein sequence ID" value="VUX65854.1"/>
    <property type="molecule type" value="Genomic_DNA"/>
</dbReference>
<dbReference type="PANTHER" id="PTHR43793:SF1">
    <property type="entry name" value="FAD SYNTHASE"/>
    <property type="match status" value="1"/>
</dbReference>
<evidence type="ECO:0000313" key="7">
    <source>
        <dbReference type="EMBL" id="MZS90801.1"/>
    </source>
</evidence>
<dbReference type="Gene3D" id="3.40.50.620">
    <property type="entry name" value="HUPs"/>
    <property type="match status" value="1"/>
</dbReference>
<dbReference type="NCBIfam" id="TIGR00125">
    <property type="entry name" value="cyt_tran_rel"/>
    <property type="match status" value="1"/>
</dbReference>
<dbReference type="GeneID" id="75079260"/>
<accession>A0A174CFL9</accession>
<evidence type="ECO:0000313" key="12">
    <source>
        <dbReference type="Proteomes" id="UP000477156"/>
    </source>
</evidence>
<dbReference type="Proteomes" id="UP000477285">
    <property type="component" value="Unassembled WGS sequence"/>
</dbReference>
<dbReference type="OrthoDB" id="9802794at2"/>
<feature type="domain" description="Cytidyltransferase-like" evidence="3">
    <location>
        <begin position="8"/>
        <end position="134"/>
    </location>
</feature>
<dbReference type="EC" id="2.7.7.39" evidence="4"/>
<protein>
    <submittedName>
        <fullName evidence="6">Adenylyltransferase/cytidyltransferase family protein</fullName>
    </submittedName>
    <submittedName>
        <fullName evidence="4">Glycerol-3-phosphate cytidylyltransferase</fullName>
        <ecNumber evidence="4">2.7.7.39</ecNumber>
    </submittedName>
</protein>
<evidence type="ECO:0000313" key="11">
    <source>
        <dbReference type="Proteomes" id="UP000366766"/>
    </source>
</evidence>
<reference evidence="9 10" key="1">
    <citation type="submission" date="2015-09" db="EMBL/GenBank/DDBJ databases">
        <authorList>
            <consortium name="Pathogen Informatics"/>
        </authorList>
    </citation>
    <scope>NUCLEOTIDE SEQUENCE [LARGE SCALE GENOMIC DNA]</scope>
    <source>
        <strain evidence="4 9">2789STDY5834863</strain>
        <strain evidence="5 10">2789STDY5834911</strain>
    </source>
</reference>
<reference evidence="8 11" key="3">
    <citation type="submission" date="2019-07" db="EMBL/GenBank/DDBJ databases">
        <authorList>
            <person name="Chang H.-W."/>
            <person name="Raman A."/>
            <person name="Venkatesh S."/>
            <person name="Gehrig J."/>
        </authorList>
    </citation>
    <scope>NUCLEOTIDE SEQUENCE [LARGE SCALE GENOMIC DNA]</scope>
    <source>
        <strain evidence="8">Blautia_wexlerae_LFYP_14</strain>
    </source>
</reference>
<dbReference type="SUPFAM" id="SSF52374">
    <property type="entry name" value="Nucleotidylyl transferase"/>
    <property type="match status" value="1"/>
</dbReference>
<dbReference type="RefSeq" id="WP_008703533.1">
    <property type="nucleotide sequence ID" value="NZ_AP031426.1"/>
</dbReference>
<proteinExistence type="predicted"/>
<dbReference type="eggNOG" id="COG0615">
    <property type="taxonomic scope" value="Bacteria"/>
</dbReference>
<evidence type="ECO:0000259" key="3">
    <source>
        <dbReference type="Pfam" id="PF01467"/>
    </source>
</evidence>
<keyword evidence="2 4" id="KW-0548">Nucleotidyltransferase</keyword>
<dbReference type="EMBL" id="CZAW01000018">
    <property type="protein sequence ID" value="CUP54390.1"/>
    <property type="molecule type" value="Genomic_DNA"/>
</dbReference>
<dbReference type="Proteomes" id="UP000095431">
    <property type="component" value="Unassembled WGS sequence"/>
</dbReference>
<evidence type="ECO:0000313" key="8">
    <source>
        <dbReference type="EMBL" id="VUX65854.1"/>
    </source>
</evidence>
<keyword evidence="11" id="KW-1185">Reference proteome</keyword>
<dbReference type="Proteomes" id="UP000095712">
    <property type="component" value="Unassembled WGS sequence"/>
</dbReference>
<dbReference type="InterPro" id="IPR004821">
    <property type="entry name" value="Cyt_trans-like"/>
</dbReference>
<dbReference type="EMBL" id="WWVF01000051">
    <property type="protein sequence ID" value="MZS90801.1"/>
    <property type="molecule type" value="Genomic_DNA"/>
</dbReference>
<evidence type="ECO:0000313" key="9">
    <source>
        <dbReference type="Proteomes" id="UP000095431"/>
    </source>
</evidence>
<evidence type="ECO:0000313" key="4">
    <source>
        <dbReference type="EMBL" id="CUO12132.1"/>
    </source>
</evidence>
<organism evidence="4 9">
    <name type="scientific">Blautia wexlerae</name>
    <dbReference type="NCBI Taxonomy" id="418240"/>
    <lineage>
        <taxon>Bacteria</taxon>
        <taxon>Bacillati</taxon>
        <taxon>Bacillota</taxon>
        <taxon>Clostridia</taxon>
        <taxon>Lachnospirales</taxon>
        <taxon>Lachnospiraceae</taxon>
        <taxon>Blautia</taxon>
    </lineage>
</organism>
<dbReference type="InterPro" id="IPR050385">
    <property type="entry name" value="Archaeal_FAD_synthase"/>
</dbReference>
<dbReference type="InterPro" id="IPR014729">
    <property type="entry name" value="Rossmann-like_a/b/a_fold"/>
</dbReference>
<name>A0A174CFL9_9FIRM</name>
<reference evidence="12 13" key="2">
    <citation type="journal article" date="2019" name="Nat. Med.">
        <title>A library of human gut bacterial isolates paired with longitudinal multiomics data enables mechanistic microbiome research.</title>
        <authorList>
            <person name="Poyet M."/>
            <person name="Groussin M."/>
            <person name="Gibbons S.M."/>
            <person name="Avila-Pacheco J."/>
            <person name="Jiang X."/>
            <person name="Kearney S.M."/>
            <person name="Perrotta A.R."/>
            <person name="Berdy B."/>
            <person name="Zhao S."/>
            <person name="Lieberman T.D."/>
            <person name="Swanson P.K."/>
            <person name="Smith M."/>
            <person name="Roesemann S."/>
            <person name="Alexander J.E."/>
            <person name="Rich S.A."/>
            <person name="Livny J."/>
            <person name="Vlamakis H."/>
            <person name="Clish C."/>
            <person name="Bullock K."/>
            <person name="Deik A."/>
            <person name="Scott J."/>
            <person name="Pierce K.A."/>
            <person name="Xavier R.J."/>
            <person name="Alm E.J."/>
        </authorList>
    </citation>
    <scope>NUCLEOTIDE SEQUENCE [LARGE SCALE GENOMIC DNA]</scope>
    <source>
        <strain evidence="6 13">BIOML-A1</strain>
        <strain evidence="7 12">BIOML-A12</strain>
    </source>
</reference>
<sequence length="138" mass="16209">MEKKIGYTQGTFDMFHIGHLNLIRNAKKHCDYLIVGVNADDLVESYKNKRPIVPLEERAEIVRAIRYVDEVIVTTTLDKKQVWEKVHFNEIYIGDDWKGNARWEKTGKEMEELGAKLVFLPYTKDTSSTMLREKLKEF</sequence>
<evidence type="ECO:0000313" key="13">
    <source>
        <dbReference type="Proteomes" id="UP000477285"/>
    </source>
</evidence>
<gene>
    <name evidence="4" type="primary">tagD_2</name>
    <name evidence="5" type="synonym">tagD_1</name>
    <name evidence="8" type="ORF">BWLFYP14_02219</name>
    <name evidence="4" type="ORF">ERS852478_01911</name>
    <name evidence="5" type="ORF">ERS852523_01965</name>
    <name evidence="7" type="ORF">GT712_17490</name>
    <name evidence="6" type="ORF">GT728_10780</name>
</gene>
<dbReference type="EMBL" id="WWVQ01000023">
    <property type="protein sequence ID" value="MZL33670.1"/>
    <property type="molecule type" value="Genomic_DNA"/>
</dbReference>
<dbReference type="GO" id="GO:0047348">
    <property type="term" value="F:glycerol-3-phosphate cytidylyltransferase activity"/>
    <property type="evidence" value="ECO:0007669"/>
    <property type="project" value="UniProtKB-EC"/>
</dbReference>
<dbReference type="Proteomes" id="UP000366766">
    <property type="component" value="Unassembled WGS sequence"/>
</dbReference>
<evidence type="ECO:0000313" key="6">
    <source>
        <dbReference type="EMBL" id="MZL33670.1"/>
    </source>
</evidence>
<evidence type="ECO:0000313" key="5">
    <source>
        <dbReference type="EMBL" id="CUP54390.1"/>
    </source>
</evidence>
<evidence type="ECO:0000256" key="2">
    <source>
        <dbReference type="ARBA" id="ARBA00022695"/>
    </source>
</evidence>
<dbReference type="Pfam" id="PF01467">
    <property type="entry name" value="CTP_transf_like"/>
    <property type="match status" value="1"/>
</dbReference>
<evidence type="ECO:0000256" key="1">
    <source>
        <dbReference type="ARBA" id="ARBA00022679"/>
    </source>
</evidence>
<keyword evidence="1 4" id="KW-0808">Transferase</keyword>
<dbReference type="PANTHER" id="PTHR43793">
    <property type="entry name" value="FAD SYNTHASE"/>
    <property type="match status" value="1"/>
</dbReference>
<dbReference type="EMBL" id="CYZN01000011">
    <property type="protein sequence ID" value="CUO12132.1"/>
    <property type="molecule type" value="Genomic_DNA"/>
</dbReference>